<gene>
    <name evidence="2" type="ORF">D0Z08_05090</name>
</gene>
<dbReference type="PANTHER" id="PTHR47829">
    <property type="entry name" value="HYDROLASE, PUTATIVE (AFU_ORTHOLOGUE AFUA_1G12880)-RELATED"/>
    <property type="match status" value="1"/>
</dbReference>
<dbReference type="SUPFAM" id="SSF56112">
    <property type="entry name" value="Protein kinase-like (PK-like)"/>
    <property type="match status" value="1"/>
</dbReference>
<evidence type="ECO:0000313" key="3">
    <source>
        <dbReference type="Proteomes" id="UP000283644"/>
    </source>
</evidence>
<dbReference type="OrthoDB" id="3806873at2"/>
<dbReference type="EMBL" id="QXGH01000010">
    <property type="protein sequence ID" value="RHW28347.1"/>
    <property type="molecule type" value="Genomic_DNA"/>
</dbReference>
<dbReference type="InterPro" id="IPR002575">
    <property type="entry name" value="Aminoglycoside_PTrfase"/>
</dbReference>
<keyword evidence="3" id="KW-1185">Reference proteome</keyword>
<comment type="caution">
    <text evidence="2">The sequence shown here is derived from an EMBL/GenBank/DDBJ whole genome shotgun (WGS) entry which is preliminary data.</text>
</comment>
<feature type="domain" description="Aminoglycoside phosphotransferase" evidence="1">
    <location>
        <begin position="29"/>
        <end position="257"/>
    </location>
</feature>
<dbReference type="CDD" id="cd05154">
    <property type="entry name" value="ACAD10_11_N-like"/>
    <property type="match status" value="1"/>
</dbReference>
<organism evidence="2 3">
    <name type="scientific">Nocardioides immobilis</name>
    <dbReference type="NCBI Taxonomy" id="2049295"/>
    <lineage>
        <taxon>Bacteria</taxon>
        <taxon>Bacillati</taxon>
        <taxon>Actinomycetota</taxon>
        <taxon>Actinomycetes</taxon>
        <taxon>Propionibacteriales</taxon>
        <taxon>Nocardioidaceae</taxon>
        <taxon>Nocardioides</taxon>
    </lineage>
</organism>
<dbReference type="InterPro" id="IPR011009">
    <property type="entry name" value="Kinase-like_dom_sf"/>
</dbReference>
<dbReference type="PANTHER" id="PTHR47829:SF1">
    <property type="entry name" value="HAD FAMILY PHOSPHATASE"/>
    <property type="match status" value="1"/>
</dbReference>
<accession>A0A417Y703</accession>
<protein>
    <submittedName>
        <fullName evidence="2">Phosphotransferase family protein</fullName>
    </submittedName>
</protein>
<dbReference type="RefSeq" id="WP_118923284.1">
    <property type="nucleotide sequence ID" value="NZ_QXGH01000010.1"/>
</dbReference>
<sequence length="339" mass="36272">MTQLSERELAGVASLLIDAGETVAGQLTATLVAGGRSNLTYRLDDGTSAWALRRPPAGAVIESAHDVAREYRVMAALRSTPVPVPRAVVCDATGAVLGVPAAVVAWVPSHTARSREDVADWSGDDYQACATGLVDALAALHEVDPAAVGLGEFGRPGSYAARQLRRWSGQWLRMDARDVRADRLHAMLVDMVPDQARTSIVHGDYRVDNVLLATGESGRVLAIVDWELSTLGDSVADVATMCAYRHPALDGVLGLEAAWTSEVFPRPEELRTSYEERTGRSLLAFDFHLALAFYKLAVIAEGIAYRHRAGVTAGDGYERVAAMVPILLEQGLEVASRGG</sequence>
<name>A0A417Y703_9ACTN</name>
<dbReference type="Gene3D" id="3.30.200.20">
    <property type="entry name" value="Phosphorylase Kinase, domain 1"/>
    <property type="match status" value="1"/>
</dbReference>
<keyword evidence="2" id="KW-0808">Transferase</keyword>
<dbReference type="Gene3D" id="3.90.1200.10">
    <property type="match status" value="1"/>
</dbReference>
<proteinExistence type="predicted"/>
<dbReference type="AlphaFoldDB" id="A0A417Y703"/>
<reference evidence="2 3" key="1">
    <citation type="submission" date="2018-09" db="EMBL/GenBank/DDBJ databases">
        <title>Genome sequencing of Nocardioides immobilis CCTCC AB 2017083 for comparison to Nocardioides silvaticus.</title>
        <authorList>
            <person name="Li C."/>
            <person name="Wang G."/>
        </authorList>
    </citation>
    <scope>NUCLEOTIDE SEQUENCE [LARGE SCALE GENOMIC DNA]</scope>
    <source>
        <strain evidence="2 3">CCTCC AB 2017083</strain>
    </source>
</reference>
<dbReference type="Proteomes" id="UP000283644">
    <property type="component" value="Unassembled WGS sequence"/>
</dbReference>
<dbReference type="InterPro" id="IPR041726">
    <property type="entry name" value="ACAD10_11_N"/>
</dbReference>
<dbReference type="Pfam" id="PF01636">
    <property type="entry name" value="APH"/>
    <property type="match status" value="1"/>
</dbReference>
<evidence type="ECO:0000313" key="2">
    <source>
        <dbReference type="EMBL" id="RHW28347.1"/>
    </source>
</evidence>
<evidence type="ECO:0000259" key="1">
    <source>
        <dbReference type="Pfam" id="PF01636"/>
    </source>
</evidence>
<dbReference type="GO" id="GO:0016740">
    <property type="term" value="F:transferase activity"/>
    <property type="evidence" value="ECO:0007669"/>
    <property type="project" value="UniProtKB-KW"/>
</dbReference>
<dbReference type="InterPro" id="IPR052898">
    <property type="entry name" value="ACAD10-like"/>
</dbReference>